<dbReference type="Proteomes" id="UP001472866">
    <property type="component" value="Chromosome 09"/>
</dbReference>
<sequence length="2692" mass="298581">MVDLSTTLSSFESEVNKALRILTRKLKENANAGSGATKGETTEKDLKFQCEKKLKEVFDYYKTKVPLDVLSHKLLEFGKKIDHAQLYSLSTQECYDTILDSQASAGSEQHQQLPFHITATAFYRKAFCDCEVLVEKTRGLRSGKSVGKLTSILDRVQQFMVASIANEAHLWSVFNGTIVLYDIARAGSSKGLGHIVRPYLIFAVECLDCIELLYIPKHVGWYVQLCIAVAECCDTTTENEEMNQKNLKIAQIFLNKARDQGQRMKTLASMDTVQMDPQLVKLISRANFRLSLHFPKYELLSSTGDGLDSLEEAFPQVGNRMLALLLALQRPSMRIVVHHYTPPGESKERKLLDKLSQTFESYLELTTSENLRFRDIFTNLDLELSQGYTSDGKEIHPRKFSRHATLADMLVSLCRTFYLYEQWEDFGRVCEHINAITAPEDPLQTQPQVDPESEGAEGEAAKTINPKVILDGPLAENIRSTAMVIKCCRAVETENGSTKSIKELSSALKQDSKYEDVDLAIDVSLLLCKYSQIIISDACKEVDRMAANAHKLYKQKKRRNQKSGHKLSSTSLQASQSPQQVSYEAEDYDMELISVAKLALFCVDKAFRETDFDDISLRLRTAIQLGIITERLLYAGTYGYVGANIEDEEKAVDALTTSVQAAAAFRSEAIISSVGKGETEPIVAFVGCLQVDAISLQFRIQLTAAQFRDKTDKQNQPVSHLRMAENKIANLCSKNVYWLSLFYMQYACVHADRSKIPSLMLESLRHLQDLTGKGTGDGKSMEAESSAGPAFVKGDEIVLPPPEVVMITSNKAVVTSSKPAKGPQVLKAIKYFSIDAKASSGTSVRALGQRKNHLIPIGDLFTVKGLQCNLNYVFIASYYDSDGKKVAISMPTQAQCACNPLSLELLWCYAAITCARLANDLSLPMHRKLPSLSSVVSTAKGSSSLIKLLKIACKHVKEIFRTDMRSSGGADWILNPVDTMQMNDSKVPMMAQSMLRSLALVMFCESDMLHNHNPIGEEKSKGAGSKLLLDIQVKTMMQAKHALMAFELGCLINDRGLCFESLVRTNNIIVRLIRCQTRSPYLIKLLSSFIILMSSHFDENKLTKTDEAKKVCTYISALLVCEVERIYEQVGEEEAGSKLMNMSLQLIKLLCEGFDQGDFQAYGAKKAFNVLQLKGVEEFVNGSLSDEIPIPIVSLAKQVLHEKKGPDGIPDLISSAIQEGASENYDETLHVMIYVLSIMLKDRTGTKHPLASKVAEEAPKIVEALEQKATDVLEGHYTARSFVEQELEAEEEGAGEGEGEGEGEAKPSPEEKAEAQAKKHISSTLVRLLKRRSQLRNARSAFVNQCQLWSRVMLLVSEASEYTHDRNVAEQTEESNQSENHKKVMEVLHLSCIAVEMTSRFNVGNLFHAACVQAWNCCCKFNLFDQADNLPENLKDDLLVICNRLMDFLFGHAQEKEYVRGQEVHGTNNIYFQNQKEVAASFEGPNTPQDLEWLAKMQDATFVALLRSQGASRTKDVLRLGAEYISDGREKRISAYSLKSVLQHLVSIISSHGDLIPGTPDYNEKLLKMEKTSSVCFNSLEACRDLAFRGDLMLTYEDVDVNTNMSRAIKEYSTCIPLLRQMDEIDLMMEALQELADLAISVGNEKTAKRTLNELLDSIFGEFQTIMNWRSKFFQDSTVSSSSAEWLIRQIGEERGILAISVLGKLLNLSNKNDIYITGECAMLAALVSRAILASSFRHPSYLCDFARYTAPRKLSEKIDLIHMPRFASIVDLLLGLESIVSTLLNRKAFLEAMPVLVIADHCIIQYSMSEQAKVKTPEKPEEQAEGEDGDQGEDGDGDQGEPQNRPLIWREGMVMHFRAQRIRACIELGFFNAAHALLLPILKASDSLESLDLLTEEWLFSDANTLGMSASARRVSQEFDPSKAVADKENAKALQEIASIKIGSAFRERFGVAAEMEISACQSLFLINIASCINFPVGENSTPDKTYILDETCSMPKLMEAAENVIENILGEDSTDHTEPSKRIFDTEGRLVVKCQMLLQYANMKRSLCEPRVAIELVKKAGSTLQSIKDASVTEGGASQEPELGWLPMKNDLTLEIWLESMVTLMHCYADLGNVDEALSLCQVLSAEAFNTKAYNVLVHMEHIKASLNLVKGDSSATIMGYKTALMLIDRNKGCVTPEQHAVLVSDYAVALEALEGDLHGAREQLGWAVKVFESQFGAQGFSIGLRHKDRTNMFCRSTPLYLNALMNLGRCDVLLAQSGAVDAKRYAKQALETFAQCHNKARCCALDAHIQASMHTYTGCASATLGDFKSALSYFERAFSWFTTGDFSDPGLLRVLMLCSAQATYDHFHNKRDFFALVQYSARVSKVFAASRAPEHYGVHLSDKDSLPKAINMHMDRYDLDSQNLSEVNKDKRAAAMYASRVLQAAMFSVPSMLPMSFTVVKRWNVLGSIVAANGLNMSGGQFDLADEKEVSTVRALILGHGSAALAEGEAKAEVEAKPGSICIQYFGTNASAQTPDQQESGKGRAQNLLLFYAVLPEGGEEGGGWRCGYGHVDWHKLRDLKDFLVEAERGLEVASATEEGEEEEEEAALKTLRRVLQAAAKVLLFVGSDQDADKAEPSHVRKTISELSRVEPAAEGEPAMDKAKVLSIFNQVKAMLDASVGIDIVHPWLANWLARVLDAQQTKKQGGSG</sequence>
<keyword evidence="3" id="KW-1185">Reference proteome</keyword>
<proteinExistence type="predicted"/>
<dbReference type="EMBL" id="CP151509">
    <property type="protein sequence ID" value="WZN64224.1"/>
    <property type="molecule type" value="Genomic_DNA"/>
</dbReference>
<gene>
    <name evidence="2" type="ORF">HKI87_09g57780</name>
</gene>
<dbReference type="PANTHER" id="PTHR33487:SF1">
    <property type="entry name" value="CILIA- AND FLAGELLA-ASSOCIATED PROTEIN 54"/>
    <property type="match status" value="1"/>
</dbReference>
<dbReference type="Gene3D" id="1.25.40.10">
    <property type="entry name" value="Tetratricopeptide repeat domain"/>
    <property type="match status" value="1"/>
</dbReference>
<dbReference type="InterPro" id="IPR027912">
    <property type="entry name" value="CFAP54"/>
</dbReference>
<keyword evidence="2" id="KW-0282">Flagellum</keyword>
<evidence type="ECO:0000313" key="2">
    <source>
        <dbReference type="EMBL" id="WZN64224.1"/>
    </source>
</evidence>
<feature type="compositionally biased region" description="Acidic residues" evidence="1">
    <location>
        <begin position="1824"/>
        <end position="1840"/>
    </location>
</feature>
<feature type="compositionally biased region" description="Basic residues" evidence="1">
    <location>
        <begin position="553"/>
        <end position="565"/>
    </location>
</feature>
<dbReference type="GO" id="GO:0060271">
    <property type="term" value="P:cilium assembly"/>
    <property type="evidence" value="ECO:0007669"/>
    <property type="project" value="TreeGrafter"/>
</dbReference>
<feature type="region of interest" description="Disordered" evidence="1">
    <location>
        <begin position="1814"/>
        <end position="1845"/>
    </location>
</feature>
<dbReference type="PANTHER" id="PTHR33487">
    <property type="entry name" value="CILIA- AND FLAGELLA-ASSOCIATED PROTEIN 54"/>
    <property type="match status" value="1"/>
</dbReference>
<feature type="region of interest" description="Disordered" evidence="1">
    <location>
        <begin position="1286"/>
        <end position="1319"/>
    </location>
</feature>
<name>A0AAX4PE55_9CHLO</name>
<organism evidence="2 3">
    <name type="scientific">Chloropicon roscoffensis</name>
    <dbReference type="NCBI Taxonomy" id="1461544"/>
    <lineage>
        <taxon>Eukaryota</taxon>
        <taxon>Viridiplantae</taxon>
        <taxon>Chlorophyta</taxon>
        <taxon>Chloropicophyceae</taxon>
        <taxon>Chloropicales</taxon>
        <taxon>Chloropicaceae</taxon>
        <taxon>Chloropicon</taxon>
    </lineage>
</organism>
<feature type="compositionally biased region" description="Basic and acidic residues" evidence="1">
    <location>
        <begin position="1814"/>
        <end position="1823"/>
    </location>
</feature>
<dbReference type="SUPFAM" id="SSF48452">
    <property type="entry name" value="TPR-like"/>
    <property type="match status" value="1"/>
</dbReference>
<keyword evidence="2" id="KW-0969">Cilium</keyword>
<dbReference type="InterPro" id="IPR011990">
    <property type="entry name" value="TPR-like_helical_dom_sf"/>
</dbReference>
<feature type="compositionally biased region" description="Acidic residues" evidence="1">
    <location>
        <begin position="1286"/>
        <end position="1302"/>
    </location>
</feature>
<feature type="compositionally biased region" description="Basic and acidic residues" evidence="1">
    <location>
        <begin position="1303"/>
        <end position="1317"/>
    </location>
</feature>
<feature type="compositionally biased region" description="Polar residues" evidence="1">
    <location>
        <begin position="566"/>
        <end position="575"/>
    </location>
</feature>
<accession>A0AAX4PE55</accession>
<feature type="region of interest" description="Disordered" evidence="1">
    <location>
        <begin position="553"/>
        <end position="575"/>
    </location>
</feature>
<evidence type="ECO:0000256" key="1">
    <source>
        <dbReference type="SAM" id="MobiDB-lite"/>
    </source>
</evidence>
<dbReference type="Pfam" id="PF14858">
    <property type="entry name" value="CFAP54_N"/>
    <property type="match status" value="1"/>
</dbReference>
<evidence type="ECO:0000313" key="3">
    <source>
        <dbReference type="Proteomes" id="UP001472866"/>
    </source>
</evidence>
<keyword evidence="2" id="KW-0966">Cell projection</keyword>
<reference evidence="2 3" key="1">
    <citation type="submission" date="2024-03" db="EMBL/GenBank/DDBJ databases">
        <title>Complete genome sequence of the green alga Chloropicon roscoffensis RCC1871.</title>
        <authorList>
            <person name="Lemieux C."/>
            <person name="Pombert J.-F."/>
            <person name="Otis C."/>
            <person name="Turmel M."/>
        </authorList>
    </citation>
    <scope>NUCLEOTIDE SEQUENCE [LARGE SCALE GENOMIC DNA]</scope>
    <source>
        <strain evidence="2 3">RCC1871</strain>
    </source>
</reference>
<protein>
    <submittedName>
        <fullName evidence="2">Cilia- and flagella-associated protein 54</fullName>
    </submittedName>
</protein>